<feature type="transmembrane region" description="Helical" evidence="8">
    <location>
        <begin position="158"/>
        <end position="178"/>
    </location>
</feature>
<keyword evidence="7 8" id="KW-0472">Membrane</keyword>
<feature type="transmembrane region" description="Helical" evidence="8">
    <location>
        <begin position="184"/>
        <end position="206"/>
    </location>
</feature>
<evidence type="ECO:0000256" key="3">
    <source>
        <dbReference type="ARBA" id="ARBA00022448"/>
    </source>
</evidence>
<evidence type="ECO:0000256" key="7">
    <source>
        <dbReference type="ARBA" id="ARBA00023136"/>
    </source>
</evidence>
<feature type="transmembrane region" description="Helical" evidence="8">
    <location>
        <begin position="68"/>
        <end position="88"/>
    </location>
</feature>
<feature type="transmembrane region" description="Helical" evidence="8">
    <location>
        <begin position="39"/>
        <end position="62"/>
    </location>
</feature>
<keyword evidence="4 8" id="KW-1003">Cell membrane</keyword>
<reference evidence="9" key="2">
    <citation type="submission" date="2021-09" db="EMBL/GenBank/DDBJ databases">
        <authorList>
            <person name="Gilroy R."/>
        </authorList>
    </citation>
    <scope>NUCLEOTIDE SEQUENCE</scope>
    <source>
        <strain evidence="9">ChiGjej2B2-19336</strain>
    </source>
</reference>
<name>A0A921AW37_9BACT</name>
<reference evidence="9" key="1">
    <citation type="journal article" date="2021" name="PeerJ">
        <title>Extensive microbial diversity within the chicken gut microbiome revealed by metagenomics and culture.</title>
        <authorList>
            <person name="Gilroy R."/>
            <person name="Ravi A."/>
            <person name="Getino M."/>
            <person name="Pursley I."/>
            <person name="Horton D.L."/>
            <person name="Alikhan N.F."/>
            <person name="Baker D."/>
            <person name="Gharbi K."/>
            <person name="Hall N."/>
            <person name="Watson M."/>
            <person name="Adriaenssens E.M."/>
            <person name="Foster-Nyarko E."/>
            <person name="Jarju S."/>
            <person name="Secka A."/>
            <person name="Antonio M."/>
            <person name="Oren A."/>
            <person name="Chaudhuri R.R."/>
            <person name="La Ragione R."/>
            <person name="Hildebrand F."/>
            <person name="Pallen M.J."/>
        </authorList>
    </citation>
    <scope>NUCLEOTIDE SEQUENCE</scope>
    <source>
        <strain evidence="9">ChiGjej2B2-19336</strain>
    </source>
</reference>
<keyword evidence="5 8" id="KW-0812">Transmembrane</keyword>
<dbReference type="PANTHER" id="PTHR30269">
    <property type="entry name" value="TRANSMEMBRANE PROTEIN YFCA"/>
    <property type="match status" value="1"/>
</dbReference>
<dbReference type="RefSeq" id="WP_304122015.1">
    <property type="nucleotide sequence ID" value="NZ_DYZA01000110.1"/>
</dbReference>
<organism evidence="9 10">
    <name type="scientific">Mailhella massiliensis</name>
    <dbReference type="NCBI Taxonomy" id="1903261"/>
    <lineage>
        <taxon>Bacteria</taxon>
        <taxon>Pseudomonadati</taxon>
        <taxon>Thermodesulfobacteriota</taxon>
        <taxon>Desulfovibrionia</taxon>
        <taxon>Desulfovibrionales</taxon>
        <taxon>Desulfovibrionaceae</taxon>
        <taxon>Mailhella</taxon>
    </lineage>
</organism>
<comment type="similarity">
    <text evidence="2 8">Belongs to the 4-toluene sulfonate uptake permease (TSUP) (TC 2.A.102) family.</text>
</comment>
<dbReference type="GO" id="GO:0005886">
    <property type="term" value="C:plasma membrane"/>
    <property type="evidence" value="ECO:0007669"/>
    <property type="project" value="UniProtKB-SubCell"/>
</dbReference>
<proteinExistence type="inferred from homology"/>
<evidence type="ECO:0000256" key="1">
    <source>
        <dbReference type="ARBA" id="ARBA00004651"/>
    </source>
</evidence>
<evidence type="ECO:0000313" key="10">
    <source>
        <dbReference type="Proteomes" id="UP000698963"/>
    </source>
</evidence>
<dbReference type="Proteomes" id="UP000698963">
    <property type="component" value="Unassembled WGS sequence"/>
</dbReference>
<evidence type="ECO:0000313" key="9">
    <source>
        <dbReference type="EMBL" id="HJD97136.1"/>
    </source>
</evidence>
<feature type="transmembrane region" description="Helical" evidence="8">
    <location>
        <begin position="6"/>
        <end position="27"/>
    </location>
</feature>
<dbReference type="Pfam" id="PF01925">
    <property type="entry name" value="TauE"/>
    <property type="match status" value="1"/>
</dbReference>
<evidence type="ECO:0000256" key="6">
    <source>
        <dbReference type="ARBA" id="ARBA00022989"/>
    </source>
</evidence>
<feature type="transmembrane region" description="Helical" evidence="8">
    <location>
        <begin position="218"/>
        <end position="237"/>
    </location>
</feature>
<evidence type="ECO:0000256" key="2">
    <source>
        <dbReference type="ARBA" id="ARBA00009142"/>
    </source>
</evidence>
<comment type="caution">
    <text evidence="9">The sequence shown here is derived from an EMBL/GenBank/DDBJ whole genome shotgun (WGS) entry which is preliminary data.</text>
</comment>
<dbReference type="PANTHER" id="PTHR30269:SF37">
    <property type="entry name" value="MEMBRANE TRANSPORTER PROTEIN"/>
    <property type="match status" value="1"/>
</dbReference>
<keyword evidence="6 8" id="KW-1133">Transmembrane helix</keyword>
<dbReference type="EMBL" id="DYZA01000110">
    <property type="protein sequence ID" value="HJD97136.1"/>
    <property type="molecule type" value="Genomic_DNA"/>
</dbReference>
<feature type="transmembrane region" description="Helical" evidence="8">
    <location>
        <begin position="126"/>
        <end position="146"/>
    </location>
</feature>
<evidence type="ECO:0000256" key="4">
    <source>
        <dbReference type="ARBA" id="ARBA00022475"/>
    </source>
</evidence>
<sequence>MLIIAGAWFIGAFINGLTGMGGALISMPLISLFVSSKEVILISLITGTMVGSLTMVFYWRYINVRELLGFWIPAIPGIAVGVWTLKVVDISLLELLLCILIVVQLIHDCLGVCMASRAAMKYVCGFLAGFFGGAIGINGPIIAIYASLMCMEKNKARGFFASATATSYISIGVVAGNGLLKEQVLSSCFWVAPSAAIGFLCACPLARRIRQETFHAALLILLGFAALSLFIRILSAFS</sequence>
<dbReference type="InterPro" id="IPR052017">
    <property type="entry name" value="TSUP"/>
</dbReference>
<comment type="subcellular location">
    <subcellularLocation>
        <location evidence="1 8">Cell membrane</location>
        <topology evidence="1 8">Multi-pass membrane protein</topology>
    </subcellularLocation>
</comment>
<gene>
    <name evidence="9" type="ORF">K8W16_05785</name>
</gene>
<keyword evidence="3" id="KW-0813">Transport</keyword>
<evidence type="ECO:0000256" key="8">
    <source>
        <dbReference type="RuleBase" id="RU363041"/>
    </source>
</evidence>
<dbReference type="AlphaFoldDB" id="A0A921AW37"/>
<feature type="transmembrane region" description="Helical" evidence="8">
    <location>
        <begin position="95"/>
        <end position="120"/>
    </location>
</feature>
<dbReference type="InterPro" id="IPR002781">
    <property type="entry name" value="TM_pro_TauE-like"/>
</dbReference>
<protein>
    <recommendedName>
        <fullName evidence="8">Probable membrane transporter protein</fullName>
    </recommendedName>
</protein>
<evidence type="ECO:0000256" key="5">
    <source>
        <dbReference type="ARBA" id="ARBA00022692"/>
    </source>
</evidence>
<accession>A0A921AW37</accession>